<name>A0ABT0PUF7_9FLAO</name>
<dbReference type="SUPFAM" id="SSF49464">
    <property type="entry name" value="Carboxypeptidase regulatory domain-like"/>
    <property type="match status" value="1"/>
</dbReference>
<evidence type="ECO:0000313" key="1">
    <source>
        <dbReference type="EMBL" id="MCL6275014.1"/>
    </source>
</evidence>
<dbReference type="RefSeq" id="WP_249658203.1">
    <property type="nucleotide sequence ID" value="NZ_JAMFMA010000003.1"/>
</dbReference>
<comment type="caution">
    <text evidence="1">The sequence shown here is derived from an EMBL/GenBank/DDBJ whole genome shotgun (WGS) entry which is preliminary data.</text>
</comment>
<accession>A0ABT0PUF7</accession>
<sequence length="831" mass="96024">MKRFLIIIFFFSFFTGFSQTKLSGIVIDESGSPIAFANIVFPNSTEGTITNDNGRFYIESDNTYDSVTISFIGYESMDIQLDKKVNYNMEIVLNESMEQLKEVVVYTGKQSKKNNPAVDILKKIWAKKRENGVRKFKQYQYDKYEKIEFDLNTIDSALIKSKLFRGLEFMFENLDTSRVTGKTYLPMFLNETFSKVYGDNVIQEEKEDVLGNKSSGFEGHQAITAFVEDLYTDYDVYDNYLKFFDKSFTSPLSKTGVDTYNYVLSDSTYIDNKWCYNIIYYPRRKNELTFKGDFWVADTTFAIKKINLQVTKSANINWVKEIYIEQEFDVVNDSVFLLKRDYMLSDFSISKKEKSRGIYGKRTSVYDNYQFNTSRPEDFYKSVSDPYDPRVFSRDSTFWSNARLERLNDDEFGIFQLLDTLKTVPKFRTYYDIVSILGSGYVEIDKWNIDIGDIYSTFGFNDAEGTRIRAGARTYFGQNDTWRLEGYMAYGFTDKKFKHGFSAKFLLDRKSRLIVSGGHRRDIEQLGLSLTSTNDVLGRSIASSSLVTVGNNNRLTNIDLSTFNVEMEPLKNFRVRFGSSFRNLSSALPEDFNLDYVDPESPTGVSSEVKQFDINTTLIYTPGRRIIGYGVEPVNVNDDYSTLLLNYTKGIEGFLESDFDYERLQFSYRQPWQIGGFGRLTSSVELGKTFGEVPLSLLSVVPGNQTLFSLYNTFPNLDFYEFVTDTYATLHLEHNFNGRIFSRIPILRNWNLREIVGLRGAWGQLSDENRALSAPANIPLMAPEDQIYWEYSFGIGNIFKIFRIDFNFRGNYLDNPDARRFGVTGSFGFNF</sequence>
<dbReference type="EMBL" id="JAMFMA010000003">
    <property type="protein sequence ID" value="MCL6275014.1"/>
    <property type="molecule type" value="Genomic_DNA"/>
</dbReference>
<dbReference type="InterPro" id="IPR008969">
    <property type="entry name" value="CarboxyPept-like_regulatory"/>
</dbReference>
<dbReference type="Pfam" id="PF18939">
    <property type="entry name" value="DUF5686"/>
    <property type="match status" value="1"/>
</dbReference>
<dbReference type="InterPro" id="IPR043741">
    <property type="entry name" value="DUF5686"/>
</dbReference>
<evidence type="ECO:0000313" key="2">
    <source>
        <dbReference type="Proteomes" id="UP001203607"/>
    </source>
</evidence>
<keyword evidence="2" id="KW-1185">Reference proteome</keyword>
<dbReference type="Proteomes" id="UP001203607">
    <property type="component" value="Unassembled WGS sequence"/>
</dbReference>
<organism evidence="1 2">
    <name type="scientific">Flagellimonas spongiicola</name>
    <dbReference type="NCBI Taxonomy" id="2942208"/>
    <lineage>
        <taxon>Bacteria</taxon>
        <taxon>Pseudomonadati</taxon>
        <taxon>Bacteroidota</taxon>
        <taxon>Flavobacteriia</taxon>
        <taxon>Flavobacteriales</taxon>
        <taxon>Flavobacteriaceae</taxon>
        <taxon>Flagellimonas</taxon>
    </lineage>
</organism>
<protein>
    <submittedName>
        <fullName evidence="1">DUF5686 and carboxypeptidase regulatory-like domain-containing protein</fullName>
    </submittedName>
</protein>
<proteinExistence type="predicted"/>
<dbReference type="Gene3D" id="2.60.40.1120">
    <property type="entry name" value="Carboxypeptidase-like, regulatory domain"/>
    <property type="match status" value="1"/>
</dbReference>
<reference evidence="1 2" key="1">
    <citation type="submission" date="2022-05" db="EMBL/GenBank/DDBJ databases">
        <authorList>
            <person name="Park J.-S."/>
        </authorList>
    </citation>
    <scope>NUCLEOTIDE SEQUENCE [LARGE SCALE GENOMIC DNA]</scope>
    <source>
        <strain evidence="1 2">2012CJ35-5</strain>
    </source>
</reference>
<dbReference type="Pfam" id="PF13715">
    <property type="entry name" value="CarbopepD_reg_2"/>
    <property type="match status" value="1"/>
</dbReference>
<gene>
    <name evidence="1" type="ORF">M3P19_13420</name>
</gene>